<dbReference type="Gene3D" id="3.40.50.300">
    <property type="entry name" value="P-loop containing nucleotide triphosphate hydrolases"/>
    <property type="match status" value="1"/>
</dbReference>
<evidence type="ECO:0000313" key="3">
    <source>
        <dbReference type="EMBL" id="KAK6732534.1"/>
    </source>
</evidence>
<keyword evidence="4" id="KW-1185">Reference proteome</keyword>
<gene>
    <name evidence="3" type="primary">Necator_chrII.g4524</name>
    <name evidence="3" type="ORF">RB195_016732</name>
</gene>
<dbReference type="CDD" id="cd01855">
    <property type="entry name" value="YqeH"/>
    <property type="match status" value="1"/>
</dbReference>
<feature type="domain" description="G" evidence="2">
    <location>
        <begin position="402"/>
        <end position="453"/>
    </location>
</feature>
<reference evidence="3 4" key="1">
    <citation type="submission" date="2023-08" db="EMBL/GenBank/DDBJ databases">
        <title>A Necator americanus chromosomal reference genome.</title>
        <authorList>
            <person name="Ilik V."/>
            <person name="Petrzelkova K.J."/>
            <person name="Pardy F."/>
            <person name="Fuh T."/>
            <person name="Niatou-Singa F.S."/>
            <person name="Gouil Q."/>
            <person name="Baker L."/>
            <person name="Ritchie M.E."/>
            <person name="Jex A.R."/>
            <person name="Gazzola D."/>
            <person name="Li H."/>
            <person name="Toshio Fujiwara R."/>
            <person name="Zhan B."/>
            <person name="Aroian R.V."/>
            <person name="Pafco B."/>
            <person name="Schwarz E.M."/>
        </authorList>
    </citation>
    <scope>NUCLEOTIDE SEQUENCE [LARGE SCALE GENOMIC DNA]</scope>
    <source>
        <strain evidence="3 4">Aroian</strain>
        <tissue evidence="3">Whole animal</tissue>
    </source>
</reference>
<dbReference type="PANTHER" id="PTHR46406">
    <property type="entry name" value="NITRIC OXIDE-ASSOCIATED PROTEIN 1"/>
    <property type="match status" value="1"/>
</dbReference>
<evidence type="ECO:0000256" key="1">
    <source>
        <dbReference type="SAM" id="MobiDB-lite"/>
    </source>
</evidence>
<dbReference type="InterPro" id="IPR027417">
    <property type="entry name" value="P-loop_NTPase"/>
</dbReference>
<dbReference type="InterPro" id="IPR006073">
    <property type="entry name" value="GTP-bd"/>
</dbReference>
<dbReference type="InterPro" id="IPR052807">
    <property type="entry name" value="Mito_transl_resp_regulator"/>
</dbReference>
<accession>A0ABR1C1W7</accession>
<dbReference type="Proteomes" id="UP001303046">
    <property type="component" value="Unassembled WGS sequence"/>
</dbReference>
<protein>
    <recommendedName>
        <fullName evidence="2">G domain-containing protein</fullName>
    </recommendedName>
</protein>
<sequence length="754" mass="84819">MRSTFVVQCIVRRLRHRTMKIPSAVPEKSVSRGSQVELIHKRLAAFEREQKENVMKKSDFATNSIAAENLIKTDSSYAKVLQRRLLEVEEAQKTPEINSTDHYMPLAFKPINDDIAQVNNSDNAEFPGGAACDRGYFVEGNEYVDDYVLGTAADIPDEVTTRSYDYFGSDDVAEVIDFQHPGQSTQSQEQLGQSFDDGVREESEELEPNTGAENQYKTRINAKCSGCGAQMHCENSSVPGFISEEEITKYSGKRLPSNILCRRCHLLKQYHFLLNVNVCEVDYASIMSCLRMNEEALVLLVVDITDIPGSIHHQLPHIIGSSKPMIVIANKVDLLPPDARTGYLKRFKNVVEETIEAAGFRKHFTILHTALVSAKTGYGVEDLVTEIYLKYTSVRLDVRNDIYLIGCTNAGKSSLFNALLQSDLCKVRALDLVERATTSIWPGTTLSLLKFPVMQPTPFRLELRRRRLLRHRAWLQKEMYNRKLLLQQSGDPTYAVLFGSVQNTFKKKDDEMEPTTLDMTEDGSAVEKSSRRWSLKDPVFSKGMWCYDTPGTINDQQVLNLFTLEELIHVLPRRLLQPRTALVPVGHSLIIGGLARLDVMECARGDAVLLTTFASDDLPINSMPTVEADTFIRENTGSEALVVPKGGTRLSEWPKLESRIFELKGNKEGTGVADIVLSSIGWVLLSTSSPLVRLRCFTPGGKGLTTRTPMLPYAATLRGKRIPGTRFYKVKPIEFPVNIRRIKALKRRRRFSKD</sequence>
<dbReference type="SUPFAM" id="SSF52540">
    <property type="entry name" value="P-loop containing nucleoside triphosphate hydrolases"/>
    <property type="match status" value="1"/>
</dbReference>
<dbReference type="PANTHER" id="PTHR46406:SF1">
    <property type="entry name" value="NITRIC OXIDE-ASSOCIATED PROTEIN 1"/>
    <property type="match status" value="1"/>
</dbReference>
<feature type="region of interest" description="Disordered" evidence="1">
    <location>
        <begin position="181"/>
        <end position="212"/>
    </location>
</feature>
<dbReference type="EMBL" id="JAVFWL010000002">
    <property type="protein sequence ID" value="KAK6732534.1"/>
    <property type="molecule type" value="Genomic_DNA"/>
</dbReference>
<evidence type="ECO:0000259" key="2">
    <source>
        <dbReference type="Pfam" id="PF01926"/>
    </source>
</evidence>
<name>A0ABR1C1W7_NECAM</name>
<comment type="caution">
    <text evidence="3">The sequence shown here is derived from an EMBL/GenBank/DDBJ whole genome shotgun (WGS) entry which is preliminary data.</text>
</comment>
<proteinExistence type="predicted"/>
<dbReference type="Pfam" id="PF01926">
    <property type="entry name" value="MMR_HSR1"/>
    <property type="match status" value="1"/>
</dbReference>
<organism evidence="3 4">
    <name type="scientific">Necator americanus</name>
    <name type="common">Human hookworm</name>
    <dbReference type="NCBI Taxonomy" id="51031"/>
    <lineage>
        <taxon>Eukaryota</taxon>
        <taxon>Metazoa</taxon>
        <taxon>Ecdysozoa</taxon>
        <taxon>Nematoda</taxon>
        <taxon>Chromadorea</taxon>
        <taxon>Rhabditida</taxon>
        <taxon>Rhabditina</taxon>
        <taxon>Rhabditomorpha</taxon>
        <taxon>Strongyloidea</taxon>
        <taxon>Ancylostomatidae</taxon>
        <taxon>Bunostominae</taxon>
        <taxon>Necator</taxon>
    </lineage>
</organism>
<evidence type="ECO:0000313" key="4">
    <source>
        <dbReference type="Proteomes" id="UP001303046"/>
    </source>
</evidence>
<feature type="compositionally biased region" description="Polar residues" evidence="1">
    <location>
        <begin position="181"/>
        <end position="193"/>
    </location>
</feature>